<protein>
    <submittedName>
        <fullName evidence="2">Uncharacterized protein</fullName>
    </submittedName>
</protein>
<sequence>MRLLVSRLEVVKRISFLWNPGLLAVLVFSGELHTIFLSRFYLNSKRFGIADVSNERSMHSDTTKRSGGIWIFLPVFCLAGYAGLYFVLFRRLKFPGNVP</sequence>
<organism evidence="2 3">
    <name type="scientific">Leptospira weilii serovar Ranarum str. ICFT</name>
    <dbReference type="NCBI Taxonomy" id="1218598"/>
    <lineage>
        <taxon>Bacteria</taxon>
        <taxon>Pseudomonadati</taxon>
        <taxon>Spirochaetota</taxon>
        <taxon>Spirochaetia</taxon>
        <taxon>Leptospirales</taxon>
        <taxon>Leptospiraceae</taxon>
        <taxon>Leptospira</taxon>
    </lineage>
</organism>
<accession>N1WHJ0</accession>
<proteinExistence type="predicted"/>
<evidence type="ECO:0000313" key="2">
    <source>
        <dbReference type="EMBL" id="EMY76589.1"/>
    </source>
</evidence>
<keyword evidence="1" id="KW-1133">Transmembrane helix</keyword>
<reference evidence="2" key="1">
    <citation type="submission" date="2013-03" db="EMBL/GenBank/DDBJ databases">
        <authorList>
            <person name="Harkins D.M."/>
            <person name="Durkin A.S."/>
            <person name="Brinkac L.M."/>
            <person name="Haft D.H."/>
            <person name="Selengut J.D."/>
            <person name="Sanka R."/>
            <person name="DePew J."/>
            <person name="Purushe J."/>
            <person name="Hartskeerl R.A."/>
            <person name="Ahmed A."/>
            <person name="van der Linden H."/>
            <person name="Goris M.G.A."/>
            <person name="Vinetz J.M."/>
            <person name="Sutton G.G."/>
            <person name="Nierman W.C."/>
            <person name="Fouts D.E."/>
        </authorList>
    </citation>
    <scope>NUCLEOTIDE SEQUENCE [LARGE SCALE GENOMIC DNA]</scope>
    <source>
        <strain evidence="2">ICFT</strain>
    </source>
</reference>
<gene>
    <name evidence="2" type="ORF">LEP1GSC060_0386</name>
</gene>
<name>N1WHJ0_9LEPT</name>
<evidence type="ECO:0000313" key="3">
    <source>
        <dbReference type="Proteomes" id="UP000012313"/>
    </source>
</evidence>
<dbReference type="Proteomes" id="UP000012313">
    <property type="component" value="Unassembled WGS sequence"/>
</dbReference>
<feature type="transmembrane region" description="Helical" evidence="1">
    <location>
        <begin position="21"/>
        <end position="42"/>
    </location>
</feature>
<evidence type="ECO:0000256" key="1">
    <source>
        <dbReference type="SAM" id="Phobius"/>
    </source>
</evidence>
<dbReference type="AlphaFoldDB" id="N1WHJ0"/>
<keyword evidence="1" id="KW-0472">Membrane</keyword>
<dbReference type="EMBL" id="AOHC02000045">
    <property type="protein sequence ID" value="EMY76589.1"/>
    <property type="molecule type" value="Genomic_DNA"/>
</dbReference>
<keyword evidence="3" id="KW-1185">Reference proteome</keyword>
<feature type="transmembrane region" description="Helical" evidence="1">
    <location>
        <begin position="68"/>
        <end position="89"/>
    </location>
</feature>
<keyword evidence="1" id="KW-0812">Transmembrane</keyword>
<comment type="caution">
    <text evidence="2">The sequence shown here is derived from an EMBL/GenBank/DDBJ whole genome shotgun (WGS) entry which is preliminary data.</text>
</comment>
<dbReference type="STRING" id="1218598.LEP1GSC060_0386"/>